<dbReference type="AlphaFoldDB" id="A0AAN0RHD8"/>
<evidence type="ECO:0000313" key="2">
    <source>
        <dbReference type="EMBL" id="AII86146.1"/>
    </source>
</evidence>
<dbReference type="Proteomes" id="UP000028680">
    <property type="component" value="Chromosome"/>
</dbReference>
<evidence type="ECO:0000313" key="3">
    <source>
        <dbReference type="Proteomes" id="UP000028680"/>
    </source>
</evidence>
<dbReference type="PROSITE" id="PS50883">
    <property type="entry name" value="EAL"/>
    <property type="match status" value="1"/>
</dbReference>
<dbReference type="SUPFAM" id="SSF141868">
    <property type="entry name" value="EAL domain-like"/>
    <property type="match status" value="1"/>
</dbReference>
<gene>
    <name evidence="2" type="ORF">RCA23_c05870</name>
</gene>
<dbReference type="PANTHER" id="PTHR33121">
    <property type="entry name" value="CYCLIC DI-GMP PHOSPHODIESTERASE PDEF"/>
    <property type="match status" value="1"/>
</dbReference>
<dbReference type="RefSeq" id="WP_044049022.1">
    <property type="nucleotide sequence ID" value="NZ_CP003984.1"/>
</dbReference>
<sequence>MDQNFSDSLSAAVAKRDANVLETVRDALKYGRTALAFQPVIQAGAPQNVVFYEGLIRIIDPAGRHIPARDFIAEVENTELGRLIDCATLQLGLATLAEQPDMRLSVNMSAQSIGYPKWVRTLEDGLQRSPDLARNLILEMTEKSVMAAPEVARYFMNDMQKLGLCFAIDNFGAGQTSLVQLRDFYFDIIKMDGQFTKNLAQSADNQALIQAVIGIARSFEMFCVAQNVETASDAEVLTTLGVDCLQGYHLGVPTLTPPWRQ</sequence>
<name>A0AAN0RHD8_9RHOB</name>
<dbReference type="PANTHER" id="PTHR33121:SF79">
    <property type="entry name" value="CYCLIC DI-GMP PHOSPHODIESTERASE PDED-RELATED"/>
    <property type="match status" value="1"/>
</dbReference>
<protein>
    <submittedName>
        <fullName evidence="2">Signaling protein</fullName>
    </submittedName>
</protein>
<dbReference type="InterPro" id="IPR001633">
    <property type="entry name" value="EAL_dom"/>
</dbReference>
<dbReference type="InterPro" id="IPR035919">
    <property type="entry name" value="EAL_sf"/>
</dbReference>
<feature type="domain" description="EAL" evidence="1">
    <location>
        <begin position="17"/>
        <end position="261"/>
    </location>
</feature>
<dbReference type="InterPro" id="IPR050706">
    <property type="entry name" value="Cyclic-di-GMP_PDE-like"/>
</dbReference>
<dbReference type="Gene3D" id="3.20.20.450">
    <property type="entry name" value="EAL domain"/>
    <property type="match status" value="1"/>
</dbReference>
<dbReference type="CDD" id="cd01948">
    <property type="entry name" value="EAL"/>
    <property type="match status" value="1"/>
</dbReference>
<proteinExistence type="predicted"/>
<dbReference type="KEGG" id="ptp:RCA23_c05870"/>
<dbReference type="GO" id="GO:0071111">
    <property type="term" value="F:cyclic-guanylate-specific phosphodiesterase activity"/>
    <property type="evidence" value="ECO:0007669"/>
    <property type="project" value="InterPro"/>
</dbReference>
<dbReference type="EMBL" id="CP003984">
    <property type="protein sequence ID" value="AII86146.1"/>
    <property type="molecule type" value="Genomic_DNA"/>
</dbReference>
<accession>A0AAN0RHD8</accession>
<dbReference type="SMART" id="SM00052">
    <property type="entry name" value="EAL"/>
    <property type="match status" value="1"/>
</dbReference>
<organism evidence="2 3">
    <name type="scientific">Planktomarina temperata RCA23</name>
    <dbReference type="NCBI Taxonomy" id="666509"/>
    <lineage>
        <taxon>Bacteria</taxon>
        <taxon>Pseudomonadati</taxon>
        <taxon>Pseudomonadota</taxon>
        <taxon>Alphaproteobacteria</taxon>
        <taxon>Rhodobacterales</taxon>
        <taxon>Paracoccaceae</taxon>
        <taxon>Planktomarina</taxon>
    </lineage>
</organism>
<keyword evidence="3" id="KW-1185">Reference proteome</keyword>
<evidence type="ECO:0000259" key="1">
    <source>
        <dbReference type="PROSITE" id="PS50883"/>
    </source>
</evidence>
<dbReference type="Pfam" id="PF00563">
    <property type="entry name" value="EAL"/>
    <property type="match status" value="1"/>
</dbReference>
<reference evidence="2 3" key="1">
    <citation type="journal article" date="2014" name="ISME J.">
        <title>Adaptation of an abundant Roseobacter RCA organism to pelagic systems revealed by genomic and transcriptomic analyses.</title>
        <authorList>
            <person name="Voget S."/>
            <person name="Wemheuer B."/>
            <person name="Brinkhoff T."/>
            <person name="Vollmers J."/>
            <person name="Dietrich S."/>
            <person name="Giebel H.A."/>
            <person name="Beardsley C."/>
            <person name="Sardemann C."/>
            <person name="Bakenhus I."/>
            <person name="Billerbeck S."/>
            <person name="Daniel R."/>
            <person name="Simon M."/>
        </authorList>
    </citation>
    <scope>NUCLEOTIDE SEQUENCE [LARGE SCALE GENOMIC DNA]</scope>
    <source>
        <strain evidence="2 3">RCA23</strain>
    </source>
</reference>